<comment type="caution">
    <text evidence="6">The sequence shown here is derived from an EMBL/GenBank/DDBJ whole genome shotgun (WGS) entry which is preliminary data.</text>
</comment>
<feature type="transmembrane region" description="Helical" evidence="5">
    <location>
        <begin position="37"/>
        <end position="66"/>
    </location>
</feature>
<dbReference type="Pfam" id="PF09685">
    <property type="entry name" value="MamF_MmsF"/>
    <property type="match status" value="1"/>
</dbReference>
<reference evidence="6 7" key="1">
    <citation type="submission" date="2012-08" db="EMBL/GenBank/DDBJ databases">
        <title>Whole genome shotgun sequence of Kineosphaera limosa NBRC 100340.</title>
        <authorList>
            <person name="Yoshida I."/>
            <person name="Isaki S."/>
            <person name="Hosoyama A."/>
            <person name="Tsuchikane K."/>
            <person name="Katsumata H."/>
            <person name="Ando Y."/>
            <person name="Ohji S."/>
            <person name="Hamada M."/>
            <person name="Tamura T."/>
            <person name="Yamazoe A."/>
            <person name="Yamazaki S."/>
            <person name="Fujita N."/>
        </authorList>
    </citation>
    <scope>NUCLEOTIDE SEQUENCE [LARGE SCALE GENOMIC DNA]</scope>
    <source>
        <strain evidence="6 7">NBRC 100340</strain>
    </source>
</reference>
<protein>
    <recommendedName>
        <fullName evidence="8">DUF4870 domain-containing protein</fullName>
    </recommendedName>
</protein>
<name>K6XDW0_9MICO</name>
<keyword evidence="3 5" id="KW-1133">Transmembrane helix</keyword>
<feature type="transmembrane region" description="Helical" evidence="5">
    <location>
        <begin position="108"/>
        <end position="127"/>
    </location>
</feature>
<accession>K6XDW0</accession>
<comment type="subcellular location">
    <subcellularLocation>
        <location evidence="1">Membrane</location>
        <topology evidence="1">Multi-pass membrane protein</topology>
    </subcellularLocation>
</comment>
<dbReference type="RefSeq" id="WP_006593556.1">
    <property type="nucleotide sequence ID" value="NZ_BAHD01000054.1"/>
</dbReference>
<sequence>MTQYPPAPAGPSGYPYNSGQMGGSPAFVSSEERSMALIAHLSTLVAMVVSAGWLSFLGPLIVWFLYKDKSQFVKQCAAGAFNFNLGMWIMSLVGWLCILTVIGAVVGIPLLIISFVAQIVCHIIGAVKANKGEVYKYPFQIRILS</sequence>
<evidence type="ECO:0000256" key="2">
    <source>
        <dbReference type="ARBA" id="ARBA00022692"/>
    </source>
</evidence>
<keyword evidence="7" id="KW-1185">Reference proteome</keyword>
<keyword evidence="2 5" id="KW-0812">Transmembrane</keyword>
<evidence type="ECO:0000313" key="7">
    <source>
        <dbReference type="Proteomes" id="UP000008366"/>
    </source>
</evidence>
<dbReference type="EMBL" id="BAHD01000054">
    <property type="protein sequence ID" value="GAB97024.1"/>
    <property type="molecule type" value="Genomic_DNA"/>
</dbReference>
<keyword evidence="4 5" id="KW-0472">Membrane</keyword>
<feature type="transmembrane region" description="Helical" evidence="5">
    <location>
        <begin position="78"/>
        <end position="102"/>
    </location>
</feature>
<dbReference type="Proteomes" id="UP000008366">
    <property type="component" value="Unassembled WGS sequence"/>
</dbReference>
<evidence type="ECO:0000256" key="4">
    <source>
        <dbReference type="ARBA" id="ARBA00023136"/>
    </source>
</evidence>
<dbReference type="InterPro" id="IPR019109">
    <property type="entry name" value="MamF_MmsF"/>
</dbReference>
<evidence type="ECO:0000313" key="6">
    <source>
        <dbReference type="EMBL" id="GAB97024.1"/>
    </source>
</evidence>
<dbReference type="STRING" id="1184609.KILIM_054_00340"/>
<organism evidence="6 7">
    <name type="scientific">Kineosphaera limosa NBRC 100340</name>
    <dbReference type="NCBI Taxonomy" id="1184609"/>
    <lineage>
        <taxon>Bacteria</taxon>
        <taxon>Bacillati</taxon>
        <taxon>Actinomycetota</taxon>
        <taxon>Actinomycetes</taxon>
        <taxon>Micrococcales</taxon>
        <taxon>Dermatophilaceae</taxon>
        <taxon>Kineosphaera</taxon>
    </lineage>
</organism>
<evidence type="ECO:0008006" key="8">
    <source>
        <dbReference type="Google" id="ProtNLM"/>
    </source>
</evidence>
<evidence type="ECO:0000256" key="3">
    <source>
        <dbReference type="ARBA" id="ARBA00022989"/>
    </source>
</evidence>
<evidence type="ECO:0000256" key="5">
    <source>
        <dbReference type="SAM" id="Phobius"/>
    </source>
</evidence>
<evidence type="ECO:0000256" key="1">
    <source>
        <dbReference type="ARBA" id="ARBA00004141"/>
    </source>
</evidence>
<dbReference type="eggNOG" id="COG3296">
    <property type="taxonomic scope" value="Bacteria"/>
</dbReference>
<dbReference type="AlphaFoldDB" id="K6XDW0"/>
<proteinExistence type="predicted"/>
<gene>
    <name evidence="6" type="ORF">KILIM_054_00340</name>
</gene>